<dbReference type="EMBL" id="CAJNOJ010000268">
    <property type="protein sequence ID" value="CAF1355735.1"/>
    <property type="molecule type" value="Genomic_DNA"/>
</dbReference>
<dbReference type="OrthoDB" id="10049464at2759"/>
<evidence type="ECO:0000313" key="1">
    <source>
        <dbReference type="EMBL" id="CAF1355735.1"/>
    </source>
</evidence>
<evidence type="ECO:0000313" key="4">
    <source>
        <dbReference type="Proteomes" id="UP000663852"/>
    </source>
</evidence>
<dbReference type="AlphaFoldDB" id="A0A815HSQ7"/>
<comment type="caution">
    <text evidence="1">The sequence shown here is derived from an EMBL/GenBank/DDBJ whole genome shotgun (WGS) entry which is preliminary data.</text>
</comment>
<keyword evidence="3" id="KW-1185">Reference proteome</keyword>
<dbReference type="EMBL" id="CAJNOR010008985">
    <property type="protein sequence ID" value="CAF1639825.1"/>
    <property type="molecule type" value="Genomic_DNA"/>
</dbReference>
<organism evidence="1 4">
    <name type="scientific">Adineta ricciae</name>
    <name type="common">Rotifer</name>
    <dbReference type="NCBI Taxonomy" id="249248"/>
    <lineage>
        <taxon>Eukaryota</taxon>
        <taxon>Metazoa</taxon>
        <taxon>Spiralia</taxon>
        <taxon>Gnathifera</taxon>
        <taxon>Rotifera</taxon>
        <taxon>Eurotatoria</taxon>
        <taxon>Bdelloidea</taxon>
        <taxon>Adinetida</taxon>
        <taxon>Adinetidae</taxon>
        <taxon>Adineta</taxon>
    </lineage>
</organism>
<name>A0A815HSQ7_ADIRI</name>
<proteinExistence type="predicted"/>
<dbReference type="Proteomes" id="UP000663852">
    <property type="component" value="Unassembled WGS sequence"/>
</dbReference>
<evidence type="ECO:0000313" key="2">
    <source>
        <dbReference type="EMBL" id="CAF1639825.1"/>
    </source>
</evidence>
<accession>A0A815HSQ7</accession>
<sequence>MMVDASTQTMSYCESQLPSHTSTITEKANVKDEKEGNAIDFDSAILSIGRAQSNQVRSRVLFLQLFHPSNNQSDDLFCTFKCRDQTYAGNQQMINVVDQMIAQPHVSYSLLPKHFKPKQQVTQLKDSNRKYQSWYYEYSYQSSRGRLKSKCITDDHRRKLNNS</sequence>
<evidence type="ECO:0000313" key="3">
    <source>
        <dbReference type="Proteomes" id="UP000663828"/>
    </source>
</evidence>
<dbReference type="Proteomes" id="UP000663828">
    <property type="component" value="Unassembled WGS sequence"/>
</dbReference>
<reference evidence="1" key="1">
    <citation type="submission" date="2021-02" db="EMBL/GenBank/DDBJ databases">
        <authorList>
            <person name="Nowell W R."/>
        </authorList>
    </citation>
    <scope>NUCLEOTIDE SEQUENCE</scope>
</reference>
<protein>
    <submittedName>
        <fullName evidence="1">Uncharacterized protein</fullName>
    </submittedName>
</protein>
<gene>
    <name evidence="1" type="ORF">EDS130_LOCUS33533</name>
    <name evidence="2" type="ORF">XAT740_LOCUS53122</name>
</gene>